<reference evidence="2" key="2">
    <citation type="journal article" date="2015" name="ISME J.">
        <title>A new class of marine Euryarchaeota group II from the Mediterranean deep chlorophyll maximum.</title>
        <authorList>
            <person name="Martin-Cuadrado A.B."/>
            <person name="Garcia-Heredia I."/>
            <person name="Molto A.G."/>
            <person name="Lopez-Ubeda R."/>
            <person name="Kimes N."/>
            <person name="Lopez-Garcia P."/>
            <person name="Moreira D."/>
            <person name="Rodriguez-Valera F."/>
        </authorList>
    </citation>
    <scope>NUCLEOTIDE SEQUENCE</scope>
</reference>
<feature type="domain" description="Rhodanese" evidence="1">
    <location>
        <begin position="126"/>
        <end position="220"/>
    </location>
</feature>
<evidence type="ECO:0000259" key="1">
    <source>
        <dbReference type="PROSITE" id="PS50206"/>
    </source>
</evidence>
<protein>
    <submittedName>
        <fullName evidence="2">Putative sulfurtransferase</fullName>
    </submittedName>
</protein>
<dbReference type="SUPFAM" id="SSF52821">
    <property type="entry name" value="Rhodanese/Cell cycle control phosphatase"/>
    <property type="match status" value="1"/>
</dbReference>
<keyword evidence="2" id="KW-0808">Transferase</keyword>
<dbReference type="InterPro" id="IPR001763">
    <property type="entry name" value="Rhodanese-like_dom"/>
</dbReference>
<organism evidence="2">
    <name type="scientific">uncultured Poseidoniia archaeon</name>
    <dbReference type="NCBI Taxonomy" id="1697135"/>
    <lineage>
        <taxon>Archaea</taxon>
        <taxon>Methanobacteriati</taxon>
        <taxon>Thermoplasmatota</taxon>
        <taxon>Candidatus Poseidoniia</taxon>
        <taxon>environmental samples</taxon>
    </lineage>
</organism>
<dbReference type="InterPro" id="IPR036873">
    <property type="entry name" value="Rhodanese-like_dom_sf"/>
</dbReference>
<dbReference type="AlphaFoldDB" id="A0A0R7K3Y3"/>
<dbReference type="CDD" id="cd01518">
    <property type="entry name" value="RHOD_YceA"/>
    <property type="match status" value="1"/>
</dbReference>
<dbReference type="SMART" id="SM00450">
    <property type="entry name" value="RHOD"/>
    <property type="match status" value="1"/>
</dbReference>
<dbReference type="InterPro" id="IPR020936">
    <property type="entry name" value="TrhO"/>
</dbReference>
<name>A0A0R7K3Y3_9ARCH</name>
<proteinExistence type="inferred from homology"/>
<evidence type="ECO:0000313" key="2">
    <source>
        <dbReference type="EMBL" id="AKQ06061.1"/>
    </source>
</evidence>
<dbReference type="PANTHER" id="PTHR43268:SF3">
    <property type="entry name" value="RHODANESE-LIKE DOMAIN-CONTAINING PROTEIN 7-RELATED"/>
    <property type="match status" value="1"/>
</dbReference>
<dbReference type="EMBL" id="KP211915">
    <property type="protein sequence ID" value="AKQ06061.1"/>
    <property type="molecule type" value="Genomic_DNA"/>
</dbReference>
<reference evidence="2" key="1">
    <citation type="submission" date="2014-11" db="EMBL/GenBank/DDBJ databases">
        <authorList>
            <person name="Tripathy S."/>
        </authorList>
    </citation>
    <scope>NUCLEOTIDE SEQUENCE</scope>
</reference>
<dbReference type="Pfam" id="PF17773">
    <property type="entry name" value="UPF0176_N"/>
    <property type="match status" value="1"/>
</dbReference>
<dbReference type="HAMAP" id="MF_00469">
    <property type="entry name" value="TrhO"/>
    <property type="match status" value="1"/>
</dbReference>
<dbReference type="PANTHER" id="PTHR43268">
    <property type="entry name" value="THIOSULFATE SULFURTRANSFERASE/RHODANESE-LIKE DOMAIN-CONTAINING PROTEIN 2"/>
    <property type="match status" value="1"/>
</dbReference>
<dbReference type="PROSITE" id="PS50206">
    <property type="entry name" value="RHODANESE_3"/>
    <property type="match status" value="1"/>
</dbReference>
<dbReference type="Pfam" id="PF00581">
    <property type="entry name" value="Rhodanese"/>
    <property type="match status" value="1"/>
</dbReference>
<dbReference type="Gene3D" id="3.30.70.100">
    <property type="match status" value="1"/>
</dbReference>
<dbReference type="GO" id="GO:0016740">
    <property type="term" value="F:transferase activity"/>
    <property type="evidence" value="ECO:0007669"/>
    <property type="project" value="UniProtKB-KW"/>
</dbReference>
<dbReference type="Gene3D" id="3.40.250.10">
    <property type="entry name" value="Rhodanese-like domain"/>
    <property type="match status" value="1"/>
</dbReference>
<sequence length="277" mass="32170">MENREILNIAGYRFVDLDDRDELRQPFRFICEKLNLKGTILLSKNGINFFLAGKKEAIDSYIEFLESDKRFVDIPLKISYTNYQPFRRMLVRLKKEIIALGLDEVRPSEFTAPNITPKEFKNMLDKNEDVVILDTRNDYETKVGIFDNAIDLNLSTFRDFPDAISDLPEEYKTKQIVMYCTGGIRCEKASVVMMNAGFENVKQLEGGILGYFEQTDGSYWKGDCFVFDQRVAVDTELNETEYSMCFACREPLTKKERRSENYKLDSYCPYCAGKNKS</sequence>
<accession>A0A0R7K3Y3</accession>
<dbReference type="InterPro" id="IPR040503">
    <property type="entry name" value="TRHO_N"/>
</dbReference>